<dbReference type="AlphaFoldDB" id="A0A5C5R4C5"/>
<reference evidence="1 2" key="1">
    <citation type="submission" date="2019-06" db="EMBL/GenBank/DDBJ databases">
        <title>Tsukamurella conjunctivitidis sp. nov., Tsukamurella assacharolytica sp. nov. and Tsukamurella sputae sp. nov. isolated from patients with conjunctivitis, bacteraemia (lymphoma) and respiratory infection (sputum) in Hong Kong.</title>
        <authorList>
            <person name="Teng J.L.L."/>
            <person name="Lee H.H."/>
            <person name="Fong J.Y.H."/>
            <person name="Fok K.M.N."/>
            <person name="Lau S.K.P."/>
            <person name="Woo P.C.Y."/>
        </authorList>
    </citation>
    <scope>NUCLEOTIDE SEQUENCE [LARGE SCALE GENOMIC DNA]</scope>
    <source>
        <strain evidence="1 2">HKU71</strain>
    </source>
</reference>
<proteinExistence type="predicted"/>
<dbReference type="Proteomes" id="UP000317291">
    <property type="component" value="Unassembled WGS sequence"/>
</dbReference>
<name>A0A5C5R4C5_9ACTN</name>
<organism evidence="1 2">
    <name type="scientific">Tsukamurella asaccharolytica</name>
    <dbReference type="NCBI Taxonomy" id="2592067"/>
    <lineage>
        <taxon>Bacteria</taxon>
        <taxon>Bacillati</taxon>
        <taxon>Actinomycetota</taxon>
        <taxon>Actinomycetes</taxon>
        <taxon>Mycobacteriales</taxon>
        <taxon>Tsukamurellaceae</taxon>
        <taxon>Tsukamurella</taxon>
    </lineage>
</organism>
<dbReference type="RefSeq" id="WP_146564375.1">
    <property type="nucleotide sequence ID" value="NZ_VIGW01000081.1"/>
</dbReference>
<evidence type="ECO:0000313" key="1">
    <source>
        <dbReference type="EMBL" id="TWS17572.1"/>
    </source>
</evidence>
<dbReference type="EMBL" id="VIGW01000081">
    <property type="protein sequence ID" value="TWS17572.1"/>
    <property type="molecule type" value="Genomic_DNA"/>
</dbReference>
<protein>
    <submittedName>
        <fullName evidence="1">Uncharacterized protein</fullName>
    </submittedName>
</protein>
<keyword evidence="2" id="KW-1185">Reference proteome</keyword>
<gene>
    <name evidence="1" type="ORF">FK529_19900</name>
</gene>
<evidence type="ECO:0000313" key="2">
    <source>
        <dbReference type="Proteomes" id="UP000317291"/>
    </source>
</evidence>
<sequence length="62" mass="7018">MEAPVAAEIFTLSREIPSHFEPFDLFELLMQKRDQALGMLFESARTDNQSALKSMMITKAAL</sequence>
<feature type="non-terminal residue" evidence="1">
    <location>
        <position position="62"/>
    </location>
</feature>
<accession>A0A5C5R4C5</accession>
<comment type="caution">
    <text evidence="1">The sequence shown here is derived from an EMBL/GenBank/DDBJ whole genome shotgun (WGS) entry which is preliminary data.</text>
</comment>